<dbReference type="InterPro" id="IPR011067">
    <property type="entry name" value="Plasmid_toxin/cell-grow_inhib"/>
</dbReference>
<dbReference type="EMBL" id="CP035464">
    <property type="protein sequence ID" value="QAY33037.1"/>
    <property type="molecule type" value="Genomic_DNA"/>
</dbReference>
<protein>
    <submittedName>
        <fullName evidence="3">Type II toxin-antitoxin system PemK/MazF family toxin</fullName>
    </submittedName>
</protein>
<dbReference type="RefSeq" id="WP_129237470.1">
    <property type="nucleotide sequence ID" value="NZ_CP035464.1"/>
</dbReference>
<dbReference type="PANTHER" id="PTHR33988:SF2">
    <property type="entry name" value="ENDORIBONUCLEASE MAZF"/>
    <property type="match status" value="1"/>
</dbReference>
<proteinExistence type="inferred from homology"/>
<sequence>MRRGEIWSVAGRGYAAKPRPVLVVQSDGTLPSYDSVVVCLLTSVDRDDACRVRIENLPETGLKRESWVMADKILAVRKDELGSRIGRLPDAEMTRVSQALRTVLGL</sequence>
<dbReference type="SUPFAM" id="SSF50118">
    <property type="entry name" value="Cell growth inhibitor/plasmid maintenance toxic component"/>
    <property type="match status" value="1"/>
</dbReference>
<dbReference type="PANTHER" id="PTHR33988">
    <property type="entry name" value="ENDORIBONUCLEASE MAZF-RELATED"/>
    <property type="match status" value="1"/>
</dbReference>
<evidence type="ECO:0000313" key="3">
    <source>
        <dbReference type="EMBL" id="QAY33037.1"/>
    </source>
</evidence>
<dbReference type="InterPro" id="IPR003477">
    <property type="entry name" value="PemK-like"/>
</dbReference>
<dbReference type="Pfam" id="PF02452">
    <property type="entry name" value="PemK_toxin"/>
    <property type="match status" value="1"/>
</dbReference>
<organism evidence="3 4">
    <name type="scientific">Bifidobacterium pullorum subsp. gallinarum</name>
    <dbReference type="NCBI Taxonomy" id="78344"/>
    <lineage>
        <taxon>Bacteria</taxon>
        <taxon>Bacillati</taxon>
        <taxon>Actinomycetota</taxon>
        <taxon>Actinomycetes</taxon>
        <taxon>Bifidobacteriales</taxon>
        <taxon>Bifidobacteriaceae</taxon>
        <taxon>Bifidobacterium</taxon>
    </lineage>
</organism>
<name>A0A4P6DV27_9BIFI</name>
<reference evidence="3 4" key="1">
    <citation type="submission" date="2019-01" db="EMBL/GenBank/DDBJ databases">
        <title>Complete genome sequence of Bifidobacterium gallinarum CACC 514.</title>
        <authorList>
            <person name="Jung M."/>
        </authorList>
    </citation>
    <scope>NUCLEOTIDE SEQUENCE [LARGE SCALE GENOMIC DNA]</scope>
    <source>
        <strain evidence="3 4">CACC 514</strain>
    </source>
</reference>
<dbReference type="Gene3D" id="2.30.30.110">
    <property type="match status" value="1"/>
</dbReference>
<dbReference type="GO" id="GO:0004521">
    <property type="term" value="F:RNA endonuclease activity"/>
    <property type="evidence" value="ECO:0007669"/>
    <property type="project" value="TreeGrafter"/>
</dbReference>
<dbReference type="GO" id="GO:0003677">
    <property type="term" value="F:DNA binding"/>
    <property type="evidence" value="ECO:0007669"/>
    <property type="project" value="InterPro"/>
</dbReference>
<accession>A0A4P6DV27</accession>
<comment type="similarity">
    <text evidence="1">Belongs to the PemK/MazF family.</text>
</comment>
<dbReference type="GO" id="GO:0016075">
    <property type="term" value="P:rRNA catabolic process"/>
    <property type="evidence" value="ECO:0007669"/>
    <property type="project" value="TreeGrafter"/>
</dbReference>
<gene>
    <name evidence="3" type="ORF">ESN35_06185</name>
</gene>
<evidence type="ECO:0000256" key="2">
    <source>
        <dbReference type="ARBA" id="ARBA00022649"/>
    </source>
</evidence>
<evidence type="ECO:0000313" key="4">
    <source>
        <dbReference type="Proteomes" id="UP000293589"/>
    </source>
</evidence>
<dbReference type="KEGG" id="bgx:ESN35_06185"/>
<dbReference type="GO" id="GO:0006402">
    <property type="term" value="P:mRNA catabolic process"/>
    <property type="evidence" value="ECO:0007669"/>
    <property type="project" value="TreeGrafter"/>
</dbReference>
<dbReference type="Proteomes" id="UP000293589">
    <property type="component" value="Chromosome"/>
</dbReference>
<dbReference type="AlphaFoldDB" id="A0A4P6DV27"/>
<evidence type="ECO:0000256" key="1">
    <source>
        <dbReference type="ARBA" id="ARBA00007521"/>
    </source>
</evidence>
<keyword evidence="2" id="KW-1277">Toxin-antitoxin system</keyword>